<feature type="region of interest" description="Disordered" evidence="1">
    <location>
        <begin position="112"/>
        <end position="132"/>
    </location>
</feature>
<comment type="caution">
    <text evidence="2">The sequence shown here is derived from an EMBL/GenBank/DDBJ whole genome shotgun (WGS) entry which is preliminary data.</text>
</comment>
<proteinExistence type="predicted"/>
<accession>A0A918T7T7</accession>
<dbReference type="AlphaFoldDB" id="A0A918T7T7"/>
<dbReference type="RefSeq" id="WP_189981473.1">
    <property type="nucleotide sequence ID" value="NZ_BMUL01000016.1"/>
</dbReference>
<dbReference type="Proteomes" id="UP000644020">
    <property type="component" value="Unassembled WGS sequence"/>
</dbReference>
<evidence type="ECO:0000256" key="1">
    <source>
        <dbReference type="SAM" id="MobiDB-lite"/>
    </source>
</evidence>
<sequence length="659" mass="71920">MTDNPVEPGGTVEEETTVPGWQPAPWTLPRTAAVDNLADALRGHGLTEGGVRAMARAAVRPDDMRRRLTDPAELRVQGGTLLIAETRLWSATVLPHPANPREYGHRQYALSGSGTRRSALVEPRSAPGGTAELEMRAGTPSSLAQRLEDAKGRLVRDNPLAQDIAVEGVLQPLTVVPLTVVHENGHPDCALLIAADGSSRISAVHELLDYRPAKIAYEWGADDRKLRGEISRWARLVRKQGWAELTEDERCKIRALSVPARVVVGFLPDARTGQMFHTAVRNFIGLTHIRPPRPYGPAVENEAKADAVLDSLAEPGRSTTAHITEAEKRWFAGTTSREELKTAGLGHELDIRAEEIVRSLLGGGIGTARRVNEGIRSLTAKQRPKREERVDVAVELILRPMRTGLSDDAKFVRPRRAVLQRAYRLPEIEELRAEVRWEGPGTDGRALEKLRDAALDEADRGLGDSGRLGPAQTELAVKAAYHMAMAEPMALQREVFGGGEEDDDRGAATVLRAMLSRRRGILQAYEAVRAGRAGERLHEVDESGSLMVTAEGRPRILTDALVRHAYSGGPVPLEDSRVGGKAASVSWACVRESVDRLRRDVDGMARVPVEEGGPSFVSQEGWDPSQVKDARDALDRVSRRIAGWADRAEERAEAAATES</sequence>
<reference evidence="2" key="1">
    <citation type="journal article" date="2014" name="Int. J. Syst. Evol. Microbiol.">
        <title>Complete genome sequence of Corynebacterium casei LMG S-19264T (=DSM 44701T), isolated from a smear-ripened cheese.</title>
        <authorList>
            <consortium name="US DOE Joint Genome Institute (JGI-PGF)"/>
            <person name="Walter F."/>
            <person name="Albersmeier A."/>
            <person name="Kalinowski J."/>
            <person name="Ruckert C."/>
        </authorList>
    </citation>
    <scope>NUCLEOTIDE SEQUENCE</scope>
    <source>
        <strain evidence="2">JCM 4518</strain>
    </source>
</reference>
<protein>
    <submittedName>
        <fullName evidence="2">Uncharacterized protein</fullName>
    </submittedName>
</protein>
<dbReference type="EMBL" id="BMUL01000016">
    <property type="protein sequence ID" value="GHB01481.1"/>
    <property type="molecule type" value="Genomic_DNA"/>
</dbReference>
<gene>
    <name evidence="2" type="ORF">GCM10010305_50900</name>
</gene>
<evidence type="ECO:0000313" key="3">
    <source>
        <dbReference type="Proteomes" id="UP000644020"/>
    </source>
</evidence>
<keyword evidence="3" id="KW-1185">Reference proteome</keyword>
<name>A0A918T7T7_9ACTN</name>
<organism evidence="2 3">
    <name type="scientific">Streptomyces termitum</name>
    <dbReference type="NCBI Taxonomy" id="67368"/>
    <lineage>
        <taxon>Bacteria</taxon>
        <taxon>Bacillati</taxon>
        <taxon>Actinomycetota</taxon>
        <taxon>Actinomycetes</taxon>
        <taxon>Kitasatosporales</taxon>
        <taxon>Streptomycetaceae</taxon>
        <taxon>Streptomyces</taxon>
    </lineage>
</organism>
<reference evidence="2" key="2">
    <citation type="submission" date="2020-09" db="EMBL/GenBank/DDBJ databases">
        <authorList>
            <person name="Sun Q."/>
            <person name="Ohkuma M."/>
        </authorList>
    </citation>
    <scope>NUCLEOTIDE SEQUENCE</scope>
    <source>
        <strain evidence="2">JCM 4518</strain>
    </source>
</reference>
<evidence type="ECO:0000313" key="2">
    <source>
        <dbReference type="EMBL" id="GHB01481.1"/>
    </source>
</evidence>